<keyword evidence="4" id="KW-1185">Reference proteome</keyword>
<dbReference type="GO" id="GO:0003677">
    <property type="term" value="F:DNA binding"/>
    <property type="evidence" value="ECO:0007669"/>
    <property type="project" value="InterPro"/>
</dbReference>
<gene>
    <name evidence="3" type="ORF">CEY16_02715</name>
</gene>
<dbReference type="Pfam" id="PF13413">
    <property type="entry name" value="HTH_25"/>
    <property type="match status" value="1"/>
</dbReference>
<evidence type="ECO:0000313" key="4">
    <source>
        <dbReference type="Proteomes" id="UP000243524"/>
    </source>
</evidence>
<keyword evidence="2" id="KW-0472">Membrane</keyword>
<feature type="compositionally biased region" description="Acidic residues" evidence="1">
    <location>
        <begin position="155"/>
        <end position="189"/>
    </location>
</feature>
<dbReference type="SUPFAM" id="SSF47413">
    <property type="entry name" value="lambda repressor-like DNA-binding domains"/>
    <property type="match status" value="1"/>
</dbReference>
<feature type="compositionally biased region" description="Basic and acidic residues" evidence="1">
    <location>
        <begin position="1"/>
        <end position="19"/>
    </location>
</feature>
<comment type="caution">
    <text evidence="3">The sequence shown here is derived from an EMBL/GenBank/DDBJ whole genome shotgun (WGS) entry which is preliminary data.</text>
</comment>
<feature type="transmembrane region" description="Helical" evidence="2">
    <location>
        <begin position="106"/>
        <end position="127"/>
    </location>
</feature>
<dbReference type="AlphaFoldDB" id="A0A2I0QWG3"/>
<dbReference type="EMBL" id="PJNH01000001">
    <property type="protein sequence ID" value="PKR78686.1"/>
    <property type="molecule type" value="Genomic_DNA"/>
</dbReference>
<name>A0A2I0QWG3_9BACI</name>
<feature type="compositionally biased region" description="Acidic residues" evidence="1">
    <location>
        <begin position="139"/>
        <end position="148"/>
    </location>
</feature>
<evidence type="ECO:0000256" key="1">
    <source>
        <dbReference type="SAM" id="MobiDB-lite"/>
    </source>
</evidence>
<sequence>MELGQRLKEAREEQQKSLDDIQTETKIQKRYLSSIEANDWSTMPGNFYVRAFVREYAAAVGLNGDELLEEHQSELPQNEERKYDYVTPSRKNTSSSKKSTSGLFNVLPKILVFLLLIAIIFGIWYAYVEVISPAISGDDEEITNDGGDEVVTPPEVDDEESDESESSEEEESEEAVADESDEEQEEEAPEPSLEVVETDNSSGTPRTTYQLNNADSFDLELEASGENWLGVSGIQEGSVTESYYEAMFDEAQSPLSFDLSEESAVRLNIGNASALTIIVNGNELEYEVDPNDEVRQYITIEWNQSEE</sequence>
<proteinExistence type="predicted"/>
<keyword evidence="2" id="KW-1133">Transmembrane helix</keyword>
<organism evidence="3 4">
    <name type="scientific">Halalkalibacillus sediminis</name>
    <dbReference type="NCBI Taxonomy" id="2018042"/>
    <lineage>
        <taxon>Bacteria</taxon>
        <taxon>Bacillati</taxon>
        <taxon>Bacillota</taxon>
        <taxon>Bacilli</taxon>
        <taxon>Bacillales</taxon>
        <taxon>Bacillaceae</taxon>
        <taxon>Halalkalibacillus</taxon>
    </lineage>
</organism>
<dbReference type="InterPro" id="IPR010982">
    <property type="entry name" value="Lambda_DNA-bd_dom_sf"/>
</dbReference>
<feature type="region of interest" description="Disordered" evidence="1">
    <location>
        <begin position="73"/>
        <end position="100"/>
    </location>
</feature>
<dbReference type="Gene3D" id="1.10.260.40">
    <property type="entry name" value="lambda repressor-like DNA-binding domains"/>
    <property type="match status" value="1"/>
</dbReference>
<dbReference type="InterPro" id="IPR001387">
    <property type="entry name" value="Cro/C1-type_HTH"/>
</dbReference>
<feature type="compositionally biased region" description="Polar residues" evidence="1">
    <location>
        <begin position="198"/>
        <end position="210"/>
    </location>
</feature>
<protein>
    <submittedName>
        <fullName evidence="3">Helix-turn-helix domain-containing protein</fullName>
    </submittedName>
</protein>
<dbReference type="PANTHER" id="PTHR34475:SF1">
    <property type="entry name" value="CYTOSKELETON PROTEIN RODZ"/>
    <property type="match status" value="1"/>
</dbReference>
<feature type="region of interest" description="Disordered" evidence="1">
    <location>
        <begin position="139"/>
        <end position="210"/>
    </location>
</feature>
<feature type="compositionally biased region" description="Basic and acidic residues" evidence="1">
    <location>
        <begin position="73"/>
        <end position="84"/>
    </location>
</feature>
<accession>A0A2I0QWG3</accession>
<evidence type="ECO:0000313" key="3">
    <source>
        <dbReference type="EMBL" id="PKR78686.1"/>
    </source>
</evidence>
<dbReference type="InterPro" id="IPR050400">
    <property type="entry name" value="Bact_Cytoskel_RodZ"/>
</dbReference>
<keyword evidence="2" id="KW-0812">Transmembrane</keyword>
<feature type="compositionally biased region" description="Low complexity" evidence="1">
    <location>
        <begin position="87"/>
        <end position="100"/>
    </location>
</feature>
<feature type="region of interest" description="Disordered" evidence="1">
    <location>
        <begin position="1"/>
        <end position="20"/>
    </location>
</feature>
<dbReference type="OrthoDB" id="9797543at2"/>
<dbReference type="RefSeq" id="WP_101330429.1">
    <property type="nucleotide sequence ID" value="NZ_PJNH01000001.1"/>
</dbReference>
<dbReference type="Proteomes" id="UP000243524">
    <property type="component" value="Unassembled WGS sequence"/>
</dbReference>
<reference evidence="3 4" key="1">
    <citation type="submission" date="2017-06" db="EMBL/GenBank/DDBJ databases">
        <title>the draft geome sequence of Illustriluteabacillus marina B3227.</title>
        <authorList>
            <person name="He R.-H."/>
            <person name="Du Z.-J."/>
        </authorList>
    </citation>
    <scope>NUCLEOTIDE SEQUENCE [LARGE SCALE GENOMIC DNA]</scope>
    <source>
        <strain evidence="3 4">B3227</strain>
    </source>
</reference>
<dbReference type="PANTHER" id="PTHR34475">
    <property type="match status" value="1"/>
</dbReference>
<dbReference type="CDD" id="cd00093">
    <property type="entry name" value="HTH_XRE"/>
    <property type="match status" value="1"/>
</dbReference>
<evidence type="ECO:0000256" key="2">
    <source>
        <dbReference type="SAM" id="Phobius"/>
    </source>
</evidence>